<evidence type="ECO:0000256" key="1">
    <source>
        <dbReference type="SAM" id="Phobius"/>
    </source>
</evidence>
<keyword evidence="1" id="KW-1133">Transmembrane helix</keyword>
<keyword evidence="1" id="KW-0472">Membrane</keyword>
<dbReference type="AlphaFoldDB" id="A0A4R1HHV6"/>
<feature type="transmembrane region" description="Helical" evidence="1">
    <location>
        <begin position="95"/>
        <end position="114"/>
    </location>
</feature>
<dbReference type="EMBL" id="SMFZ01000002">
    <property type="protein sequence ID" value="TCK20491.1"/>
    <property type="molecule type" value="Genomic_DNA"/>
</dbReference>
<comment type="caution">
    <text evidence="2">The sequence shown here is derived from an EMBL/GenBank/DDBJ whole genome shotgun (WGS) entry which is preliminary data.</text>
</comment>
<feature type="transmembrane region" description="Helical" evidence="1">
    <location>
        <begin position="56"/>
        <end position="75"/>
    </location>
</feature>
<keyword evidence="3" id="KW-1185">Reference proteome</keyword>
<accession>A0A4R1HHV6</accession>
<protein>
    <submittedName>
        <fullName evidence="2">Uncharacterized protein DUF1453</fullName>
    </submittedName>
</protein>
<reference evidence="2 3" key="1">
    <citation type="submission" date="2019-03" db="EMBL/GenBank/DDBJ databases">
        <title>Sequencing the genomes of 1000 actinobacteria strains.</title>
        <authorList>
            <person name="Klenk H.-P."/>
        </authorList>
    </citation>
    <scope>NUCLEOTIDE SEQUENCE [LARGE SCALE GENOMIC DNA]</scope>
    <source>
        <strain evidence="2 3">DSM 44969</strain>
    </source>
</reference>
<name>A0A4R1HHV6_PSEEN</name>
<feature type="transmembrane region" description="Helical" evidence="1">
    <location>
        <begin position="33"/>
        <end position="50"/>
    </location>
</feature>
<organism evidence="2 3">
    <name type="scientific">Pseudonocardia endophytica</name>
    <dbReference type="NCBI Taxonomy" id="401976"/>
    <lineage>
        <taxon>Bacteria</taxon>
        <taxon>Bacillati</taxon>
        <taxon>Actinomycetota</taxon>
        <taxon>Actinomycetes</taxon>
        <taxon>Pseudonocardiales</taxon>
        <taxon>Pseudonocardiaceae</taxon>
        <taxon>Pseudonocardia</taxon>
    </lineage>
</organism>
<keyword evidence="1" id="KW-0812">Transmembrane</keyword>
<dbReference type="OrthoDB" id="3578771at2"/>
<gene>
    <name evidence="2" type="ORF">EV378_4450</name>
</gene>
<evidence type="ECO:0000313" key="3">
    <source>
        <dbReference type="Proteomes" id="UP000295560"/>
    </source>
</evidence>
<dbReference type="Proteomes" id="UP000295560">
    <property type="component" value="Unassembled WGS sequence"/>
</dbReference>
<dbReference type="RefSeq" id="WP_132429270.1">
    <property type="nucleotide sequence ID" value="NZ_SMFZ01000002.1"/>
</dbReference>
<feature type="transmembrane region" description="Helical" evidence="1">
    <location>
        <begin position="120"/>
        <end position="143"/>
    </location>
</feature>
<proteinExistence type="predicted"/>
<sequence>MDIATILITVAVVGFVLYKQFTGQFVRTGGRETVLPFVLIGVGVLTVASVHPPVTALGVALLAVELVLAVGLGVARGLAFRLETRDGWLYRRGSVALLVAWVATIVVRVGAEVLGGGTGAAALIATSSALVLGASLAVQGMVLRRRVAADGRPLRPTDGRRTARASA</sequence>
<evidence type="ECO:0000313" key="2">
    <source>
        <dbReference type="EMBL" id="TCK20491.1"/>
    </source>
</evidence>
<feature type="transmembrane region" description="Helical" evidence="1">
    <location>
        <begin position="6"/>
        <end position="21"/>
    </location>
</feature>